<accession>A0AAW6LBV7</accession>
<protein>
    <submittedName>
        <fullName evidence="6">Iron-siderophore ABC transporter substrate-binding protein</fullName>
    </submittedName>
</protein>
<gene>
    <name evidence="6" type="ORF">PXH69_02165</name>
</gene>
<evidence type="ECO:0000313" key="7">
    <source>
        <dbReference type="Proteomes" id="UP001217325"/>
    </source>
</evidence>
<keyword evidence="4" id="KW-0732">Signal</keyword>
<dbReference type="Gene3D" id="3.40.50.1980">
    <property type="entry name" value="Nitrogenase molybdenum iron protein domain"/>
    <property type="match status" value="2"/>
</dbReference>
<dbReference type="PANTHER" id="PTHR30532:SF25">
    <property type="entry name" value="IRON(III) DICITRATE-BINDING PERIPLASMIC PROTEIN"/>
    <property type="match status" value="1"/>
</dbReference>
<evidence type="ECO:0000256" key="1">
    <source>
        <dbReference type="ARBA" id="ARBA00004196"/>
    </source>
</evidence>
<keyword evidence="3" id="KW-0813">Transport</keyword>
<proteinExistence type="inferred from homology"/>
<evidence type="ECO:0000313" key="6">
    <source>
        <dbReference type="EMBL" id="MDE8643736.1"/>
    </source>
</evidence>
<comment type="subcellular location">
    <subcellularLocation>
        <location evidence="1">Cell envelope</location>
    </subcellularLocation>
</comment>
<dbReference type="Pfam" id="PF01497">
    <property type="entry name" value="Peripla_BP_2"/>
    <property type="match status" value="1"/>
</dbReference>
<evidence type="ECO:0000256" key="2">
    <source>
        <dbReference type="ARBA" id="ARBA00008814"/>
    </source>
</evidence>
<dbReference type="InterPro" id="IPR002491">
    <property type="entry name" value="ABC_transptr_periplasmic_BD"/>
</dbReference>
<dbReference type="AlphaFoldDB" id="A0AAW6LBV7"/>
<comment type="caution">
    <text evidence="6">The sequence shown here is derived from an EMBL/GenBank/DDBJ whole genome shotgun (WGS) entry which is preliminary data.</text>
</comment>
<dbReference type="PROSITE" id="PS50983">
    <property type="entry name" value="FE_B12_PBP"/>
    <property type="match status" value="1"/>
</dbReference>
<reference evidence="6" key="1">
    <citation type="submission" date="2023-02" db="EMBL/GenBank/DDBJ databases">
        <title>A novel hydrolase synthesized by Rhodococcus erythropolis HQ is responsible for the detoxification of Zearalenone.</title>
        <authorList>
            <person name="Hu J."/>
            <person name="Xu J."/>
        </authorList>
    </citation>
    <scope>NUCLEOTIDE SEQUENCE</scope>
    <source>
        <strain evidence="6">HQ</strain>
    </source>
</reference>
<evidence type="ECO:0000256" key="4">
    <source>
        <dbReference type="ARBA" id="ARBA00022729"/>
    </source>
</evidence>
<dbReference type="EMBL" id="JARDXE010000001">
    <property type="protein sequence ID" value="MDE8643736.1"/>
    <property type="molecule type" value="Genomic_DNA"/>
</dbReference>
<name>A0AAW6LBV7_RHOSG</name>
<feature type="domain" description="Fe/B12 periplasmic-binding" evidence="5">
    <location>
        <begin position="101"/>
        <end position="360"/>
    </location>
</feature>
<comment type="similarity">
    <text evidence="2">Belongs to the bacterial solute-binding protein 8 family.</text>
</comment>
<dbReference type="SUPFAM" id="SSF53807">
    <property type="entry name" value="Helical backbone' metal receptor"/>
    <property type="match status" value="1"/>
</dbReference>
<dbReference type="InterPro" id="IPR051313">
    <property type="entry name" value="Bact_iron-sidero_bind"/>
</dbReference>
<organism evidence="6 7">
    <name type="scientific">Rhodococcus qingshengii</name>
    <dbReference type="NCBI Taxonomy" id="334542"/>
    <lineage>
        <taxon>Bacteria</taxon>
        <taxon>Bacillati</taxon>
        <taxon>Actinomycetota</taxon>
        <taxon>Actinomycetes</taxon>
        <taxon>Mycobacteriales</taxon>
        <taxon>Nocardiaceae</taxon>
        <taxon>Rhodococcus</taxon>
        <taxon>Rhodococcus erythropolis group</taxon>
    </lineage>
</organism>
<evidence type="ECO:0000259" key="5">
    <source>
        <dbReference type="PROSITE" id="PS50983"/>
    </source>
</evidence>
<evidence type="ECO:0000256" key="3">
    <source>
        <dbReference type="ARBA" id="ARBA00022448"/>
    </source>
</evidence>
<dbReference type="GO" id="GO:1901678">
    <property type="term" value="P:iron coordination entity transport"/>
    <property type="evidence" value="ECO:0007669"/>
    <property type="project" value="UniProtKB-ARBA"/>
</dbReference>
<dbReference type="PANTHER" id="PTHR30532">
    <property type="entry name" value="IRON III DICITRATE-BINDING PERIPLASMIC PROTEIN"/>
    <property type="match status" value="1"/>
</dbReference>
<sequence length="360" mass="37930">MTEDEAVMLHDVRDTIMNFRKKSRSVMLIGALTLVAALSGCSSEDASPTDAEISASAPADSAFVAPREVPVGMGSGKSDGEFPRTVSHFKGDTTIESQPEKVVVISTGQADALLSLGVVPAGSTRGDGADLVPPYLLSAYPEFRTQLSDVVDAGGRFTPNFEAIVTLDPDLILMNVAGKDADSLYDQLSAIAPTVATQGTGVYWKQDFLLVADGVGKTQQAAALLDTFNTDAAALGASLSSPPTVSFTRQNGNRLRIFGIPSFTGSIAEDAGLTRPQSQQFDDTSRDISEEELNVADADWIFYGVQGGDPATLTNAPLWGQLRGVVANHAVAVDDDVFYLNTGPTAAREVLKVLQSALQQ</sequence>
<dbReference type="RefSeq" id="WP_228232453.1">
    <property type="nucleotide sequence ID" value="NZ_CP025959.1"/>
</dbReference>
<dbReference type="CDD" id="cd01146">
    <property type="entry name" value="FhuD"/>
    <property type="match status" value="1"/>
</dbReference>
<dbReference type="Proteomes" id="UP001217325">
    <property type="component" value="Unassembled WGS sequence"/>
</dbReference>
<dbReference type="GO" id="GO:0030288">
    <property type="term" value="C:outer membrane-bounded periplasmic space"/>
    <property type="evidence" value="ECO:0007669"/>
    <property type="project" value="TreeGrafter"/>
</dbReference>